<feature type="transmembrane region" description="Helical" evidence="9">
    <location>
        <begin position="76"/>
        <end position="94"/>
    </location>
</feature>
<comment type="similarity">
    <text evidence="8">Belongs to the binding-protein-dependent transport system permease family. LivHM subfamily.</text>
</comment>
<dbReference type="CDD" id="cd06582">
    <property type="entry name" value="TM_PBP1_LivH_like"/>
    <property type="match status" value="1"/>
</dbReference>
<accession>A0A0R3MK27</accession>
<dbReference type="InterPro" id="IPR052157">
    <property type="entry name" value="BCAA_transport_permease"/>
</dbReference>
<feature type="transmembrane region" description="Helical" evidence="9">
    <location>
        <begin position="101"/>
        <end position="119"/>
    </location>
</feature>
<name>A0A0R3MK27_9BRAD</name>
<organism evidence="10 11">
    <name type="scientific">Bradyrhizobium retamae</name>
    <dbReference type="NCBI Taxonomy" id="1300035"/>
    <lineage>
        <taxon>Bacteria</taxon>
        <taxon>Pseudomonadati</taxon>
        <taxon>Pseudomonadota</taxon>
        <taxon>Alphaproteobacteria</taxon>
        <taxon>Hyphomicrobiales</taxon>
        <taxon>Nitrobacteraceae</taxon>
        <taxon>Bradyrhizobium</taxon>
    </lineage>
</organism>
<keyword evidence="3" id="KW-1003">Cell membrane</keyword>
<proteinExistence type="inferred from homology"/>
<protein>
    <submittedName>
        <fullName evidence="10">Branched-chain amino acid ABC transporter permease</fullName>
    </submittedName>
</protein>
<evidence type="ECO:0000256" key="8">
    <source>
        <dbReference type="ARBA" id="ARBA00037998"/>
    </source>
</evidence>
<dbReference type="PANTHER" id="PTHR11795:SF445">
    <property type="entry name" value="AMINO ACID ABC TRANSPORTER PERMEASE PROTEIN"/>
    <property type="match status" value="1"/>
</dbReference>
<evidence type="ECO:0000256" key="5">
    <source>
        <dbReference type="ARBA" id="ARBA00022970"/>
    </source>
</evidence>
<keyword evidence="4 9" id="KW-0812">Transmembrane</keyword>
<evidence type="ECO:0000256" key="6">
    <source>
        <dbReference type="ARBA" id="ARBA00022989"/>
    </source>
</evidence>
<dbReference type="GO" id="GO:0006865">
    <property type="term" value="P:amino acid transport"/>
    <property type="evidence" value="ECO:0007669"/>
    <property type="project" value="UniProtKB-KW"/>
</dbReference>
<feature type="transmembrane region" description="Helical" evidence="9">
    <location>
        <begin position="149"/>
        <end position="168"/>
    </location>
</feature>
<sequence>MDNITILLEAPVITLDLVLNGLLIGALFALAAYGMALVWGVMNIINIAQGEFVMLGGYVAIVMGIAGIHPLFAVPVAAALLYAIGWALFHLVIFRVVDRDIFISILATFGISIVLQQLMNTLFGGNVQAADADLGTALFMGGMVTLAKIKLLAFALAVVLAVALVVFLRRSRLGQAIRATAQNTRAARVLGIDTYRVHAATFGLNAALCGACGALVAMAYTIHPYIGLPYTIRSFMIVVVAGLGNLAGVIAAGLGLGAAENIAGFVLGTQYQLAFVFLLLVVVLVWRNWRLARRRQYLK</sequence>
<dbReference type="PANTHER" id="PTHR11795">
    <property type="entry name" value="BRANCHED-CHAIN AMINO ACID TRANSPORT SYSTEM PERMEASE PROTEIN LIVH"/>
    <property type="match status" value="1"/>
</dbReference>
<evidence type="ECO:0000313" key="10">
    <source>
        <dbReference type="EMBL" id="KRR20475.1"/>
    </source>
</evidence>
<keyword evidence="2" id="KW-0813">Transport</keyword>
<dbReference type="AlphaFoldDB" id="A0A0R3MK27"/>
<feature type="transmembrane region" description="Helical" evidence="9">
    <location>
        <begin position="17"/>
        <end position="40"/>
    </location>
</feature>
<evidence type="ECO:0000256" key="2">
    <source>
        <dbReference type="ARBA" id="ARBA00022448"/>
    </source>
</evidence>
<keyword evidence="11" id="KW-1185">Reference proteome</keyword>
<feature type="transmembrane region" description="Helical" evidence="9">
    <location>
        <begin position="235"/>
        <end position="259"/>
    </location>
</feature>
<dbReference type="Proteomes" id="UP000052023">
    <property type="component" value="Unassembled WGS sequence"/>
</dbReference>
<dbReference type="GO" id="GO:0022857">
    <property type="term" value="F:transmembrane transporter activity"/>
    <property type="evidence" value="ECO:0007669"/>
    <property type="project" value="InterPro"/>
</dbReference>
<evidence type="ECO:0000256" key="4">
    <source>
        <dbReference type="ARBA" id="ARBA00022692"/>
    </source>
</evidence>
<evidence type="ECO:0000256" key="1">
    <source>
        <dbReference type="ARBA" id="ARBA00004651"/>
    </source>
</evidence>
<comment type="subcellular location">
    <subcellularLocation>
        <location evidence="1">Cell membrane</location>
        <topology evidence="1">Multi-pass membrane protein</topology>
    </subcellularLocation>
</comment>
<dbReference type="Pfam" id="PF02653">
    <property type="entry name" value="BPD_transp_2"/>
    <property type="match status" value="1"/>
</dbReference>
<keyword evidence="6 9" id="KW-1133">Transmembrane helix</keyword>
<feature type="transmembrane region" description="Helical" evidence="9">
    <location>
        <begin position="52"/>
        <end position="70"/>
    </location>
</feature>
<evidence type="ECO:0000256" key="9">
    <source>
        <dbReference type="SAM" id="Phobius"/>
    </source>
</evidence>
<keyword evidence="5" id="KW-0029">Amino-acid transport</keyword>
<evidence type="ECO:0000256" key="3">
    <source>
        <dbReference type="ARBA" id="ARBA00022475"/>
    </source>
</evidence>
<dbReference type="GO" id="GO:0005886">
    <property type="term" value="C:plasma membrane"/>
    <property type="evidence" value="ECO:0007669"/>
    <property type="project" value="UniProtKB-SubCell"/>
</dbReference>
<evidence type="ECO:0000313" key="11">
    <source>
        <dbReference type="Proteomes" id="UP000052023"/>
    </source>
</evidence>
<gene>
    <name evidence="10" type="ORF">CQ13_32280</name>
</gene>
<dbReference type="OrthoDB" id="9807115at2"/>
<comment type="caution">
    <text evidence="10">The sequence shown here is derived from an EMBL/GenBank/DDBJ whole genome shotgun (WGS) entry which is preliminary data.</text>
</comment>
<evidence type="ECO:0000256" key="7">
    <source>
        <dbReference type="ARBA" id="ARBA00023136"/>
    </source>
</evidence>
<dbReference type="InterPro" id="IPR001851">
    <property type="entry name" value="ABC_transp_permease"/>
</dbReference>
<reference evidence="10 11" key="1">
    <citation type="submission" date="2014-03" db="EMBL/GenBank/DDBJ databases">
        <title>Bradyrhizobium valentinum sp. nov., isolated from effective nodules of Lupinus mariae-josephae, a lupine endemic of basic-lime soils in Eastern Spain.</title>
        <authorList>
            <person name="Duran D."/>
            <person name="Rey L."/>
            <person name="Navarro A."/>
            <person name="Busquets A."/>
            <person name="Imperial J."/>
            <person name="Ruiz-Argueso T."/>
        </authorList>
    </citation>
    <scope>NUCLEOTIDE SEQUENCE [LARGE SCALE GENOMIC DNA]</scope>
    <source>
        <strain evidence="10 11">Ro19</strain>
    </source>
</reference>
<dbReference type="EMBL" id="LLYA01000177">
    <property type="protein sequence ID" value="KRR20475.1"/>
    <property type="molecule type" value="Genomic_DNA"/>
</dbReference>
<feature type="transmembrane region" description="Helical" evidence="9">
    <location>
        <begin position="271"/>
        <end position="289"/>
    </location>
</feature>
<keyword evidence="7 9" id="KW-0472">Membrane</keyword>
<dbReference type="RefSeq" id="WP_057846135.1">
    <property type="nucleotide sequence ID" value="NZ_LLYA01000177.1"/>
</dbReference>